<dbReference type="RefSeq" id="WP_052679555.1">
    <property type="nucleotide sequence ID" value="NZ_CP020614.1"/>
</dbReference>
<reference evidence="2 4" key="3">
    <citation type="submission" date="2016-10" db="EMBL/GenBank/DDBJ databases">
        <authorList>
            <person name="Varghese N."/>
            <person name="Submissions S."/>
        </authorList>
    </citation>
    <scope>NUCLEOTIDE SEQUENCE [LARGE SCALE GENOMIC DNA]</scope>
    <source>
        <strain evidence="2 4">ATCC 33218</strain>
    </source>
</reference>
<dbReference type="HOGENOM" id="CLU_2248785_0_0_6"/>
<dbReference type="Proteomes" id="UP000032414">
    <property type="component" value="Chromosome I"/>
</dbReference>
<dbReference type="PATRIC" id="fig|451.8.peg.2837"/>
<protein>
    <submittedName>
        <fullName evidence="1">Uncharacterized protein</fullName>
    </submittedName>
</protein>
<dbReference type="EMBL" id="FMVN01000005">
    <property type="protein sequence ID" value="SCY20505.1"/>
    <property type="molecule type" value="Genomic_DNA"/>
</dbReference>
<keyword evidence="4" id="KW-1185">Reference proteome</keyword>
<reference evidence="1" key="1">
    <citation type="submission" date="2014-09" db="EMBL/GenBank/DDBJ databases">
        <authorList>
            <person name="GOMEZ-VALERO Laura"/>
        </authorList>
    </citation>
    <scope>NUCLEOTIDE SEQUENCE</scope>
    <source>
        <strain evidence="1">ATCC33218</strain>
    </source>
</reference>
<dbReference type="KEGG" id="tmc:LMI_2422"/>
<evidence type="ECO:0000313" key="4">
    <source>
        <dbReference type="Proteomes" id="UP000182998"/>
    </source>
</evidence>
<reference evidence="3" key="2">
    <citation type="submission" date="2014-09" db="EMBL/GenBank/DDBJ databases">
        <authorList>
            <person name="Gomez-Valero L."/>
        </authorList>
    </citation>
    <scope>NUCLEOTIDE SEQUENCE [LARGE SCALE GENOMIC DNA]</scope>
    <source>
        <strain evidence="3">ATCC33218</strain>
    </source>
</reference>
<dbReference type="AlphaFoldDB" id="A0A098GGS5"/>
<dbReference type="EMBL" id="LN614830">
    <property type="protein sequence ID" value="CEG61688.1"/>
    <property type="molecule type" value="Genomic_DNA"/>
</dbReference>
<evidence type="ECO:0000313" key="3">
    <source>
        <dbReference type="Proteomes" id="UP000032414"/>
    </source>
</evidence>
<evidence type="ECO:0000313" key="1">
    <source>
        <dbReference type="EMBL" id="CEG61688.1"/>
    </source>
</evidence>
<dbReference type="OrthoDB" id="5651164at2"/>
<proteinExistence type="predicted"/>
<name>A0A098GGS5_LEGMI</name>
<dbReference type="STRING" id="451.B6N58_04065"/>
<gene>
    <name evidence="1" type="ORF">LMI_2422</name>
    <name evidence="2" type="ORF">SAMN02982997_01065</name>
</gene>
<dbReference type="Proteomes" id="UP000182998">
    <property type="component" value="Unassembled WGS sequence"/>
</dbReference>
<accession>A0A098GGS5</accession>
<sequence>MLGDPRHQEKAKKTVNLLLFLNLALLPLYVMDVKTGLKLSLVLTAMVLCYFHELGKSRRPGGNLMHNVSSFFAPSVEADLYNAYRNVINGGDAANDAIFQLIFR</sequence>
<organism evidence="1 3">
    <name type="scientific">Legionella micdadei</name>
    <name type="common">Tatlockia micdadei</name>
    <dbReference type="NCBI Taxonomy" id="451"/>
    <lineage>
        <taxon>Bacteria</taxon>
        <taxon>Pseudomonadati</taxon>
        <taxon>Pseudomonadota</taxon>
        <taxon>Gammaproteobacteria</taxon>
        <taxon>Legionellales</taxon>
        <taxon>Legionellaceae</taxon>
        <taxon>Legionella</taxon>
    </lineage>
</organism>
<evidence type="ECO:0000313" key="2">
    <source>
        <dbReference type="EMBL" id="SCY20505.1"/>
    </source>
</evidence>